<dbReference type="Proteomes" id="UP000190044">
    <property type="component" value="Unassembled WGS sequence"/>
</dbReference>
<dbReference type="Pfam" id="PF03401">
    <property type="entry name" value="TctC"/>
    <property type="match status" value="1"/>
</dbReference>
<evidence type="ECO:0000313" key="3">
    <source>
        <dbReference type="Proteomes" id="UP000190044"/>
    </source>
</evidence>
<dbReference type="EMBL" id="FUYP01000031">
    <property type="protein sequence ID" value="SKB92853.1"/>
    <property type="molecule type" value="Genomic_DNA"/>
</dbReference>
<proteinExistence type="inferred from homology"/>
<dbReference type="PANTHER" id="PTHR42928">
    <property type="entry name" value="TRICARBOXYLATE-BINDING PROTEIN"/>
    <property type="match status" value="1"/>
</dbReference>
<reference evidence="3" key="1">
    <citation type="submission" date="2017-02" db="EMBL/GenBank/DDBJ databases">
        <authorList>
            <person name="Varghese N."/>
            <person name="Submissions S."/>
        </authorList>
    </citation>
    <scope>NUCLEOTIDE SEQUENCE [LARGE SCALE GENOMIC DNA]</scope>
    <source>
        <strain evidence="3">R11H</strain>
    </source>
</reference>
<dbReference type="PANTHER" id="PTHR42928:SF5">
    <property type="entry name" value="BLR1237 PROTEIN"/>
    <property type="match status" value="1"/>
</dbReference>
<organism evidence="2 3">
    <name type="scientific">Sphingopyxis flava</name>
    <dbReference type="NCBI Taxonomy" id="1507287"/>
    <lineage>
        <taxon>Bacteria</taxon>
        <taxon>Pseudomonadati</taxon>
        <taxon>Pseudomonadota</taxon>
        <taxon>Alphaproteobacteria</taxon>
        <taxon>Sphingomonadales</taxon>
        <taxon>Sphingomonadaceae</taxon>
        <taxon>Sphingopyxis</taxon>
    </lineage>
</organism>
<accession>A0A1T5F9K2</accession>
<keyword evidence="2" id="KW-0675">Receptor</keyword>
<evidence type="ECO:0000313" key="2">
    <source>
        <dbReference type="EMBL" id="SKB92853.1"/>
    </source>
</evidence>
<dbReference type="InterPro" id="IPR005064">
    <property type="entry name" value="BUG"/>
</dbReference>
<keyword evidence="3" id="KW-1185">Reference proteome</keyword>
<dbReference type="Gene3D" id="3.40.190.10">
    <property type="entry name" value="Periplasmic binding protein-like II"/>
    <property type="match status" value="1"/>
</dbReference>
<protein>
    <submittedName>
        <fullName evidence="2">Tripartite tricarboxylate transporter family receptor</fullName>
    </submittedName>
</protein>
<sequence>MGKWFYPNVAYDARKAFAPVALLATIPSVLVVPADSPYKDARSLLAYAKANPGKVSFASAGMGTSIHLAAALLAAQAGVDLLHVPYKGSTPAAADLIAGRVSMMVDSITAQQSFIKSGRVRALGVTSLQPAPSLPGIPPLAQAADLPKFEVLTWFGLFVPSRTSPDIVKVLNTAMNEALKTPEVQKALADIGASAQGGTSQALGVLWDNEIDRWGQLIVHHRLNTQ</sequence>
<dbReference type="InterPro" id="IPR042100">
    <property type="entry name" value="Bug_dom1"/>
</dbReference>
<evidence type="ECO:0000256" key="1">
    <source>
        <dbReference type="ARBA" id="ARBA00006987"/>
    </source>
</evidence>
<comment type="similarity">
    <text evidence="1">Belongs to the UPF0065 (bug) family.</text>
</comment>
<dbReference type="AlphaFoldDB" id="A0A1T5F9K2"/>
<dbReference type="Gene3D" id="3.40.190.150">
    <property type="entry name" value="Bordetella uptake gene, domain 1"/>
    <property type="match status" value="1"/>
</dbReference>
<name>A0A1T5F9K2_9SPHN</name>
<gene>
    <name evidence="2" type="ORF">SAMN06295937_10314</name>
</gene>
<dbReference type="SUPFAM" id="SSF53850">
    <property type="entry name" value="Periplasmic binding protein-like II"/>
    <property type="match status" value="1"/>
</dbReference>